<keyword evidence="5" id="KW-0704">Schiff base</keyword>
<dbReference type="InterPro" id="IPR013785">
    <property type="entry name" value="Aldolase_TIM"/>
</dbReference>
<organism evidence="9">
    <name type="scientific">Archaeoglobus fulgidus</name>
    <dbReference type="NCBI Taxonomy" id="2234"/>
    <lineage>
        <taxon>Archaea</taxon>
        <taxon>Methanobacteriati</taxon>
        <taxon>Methanobacteriota</taxon>
        <taxon>Archaeoglobi</taxon>
        <taxon>Archaeoglobales</taxon>
        <taxon>Archaeoglobaceae</taxon>
        <taxon>Archaeoglobus</taxon>
    </lineage>
</organism>
<name>A0A7J2TJ50_ARCFL</name>
<dbReference type="GO" id="GO:0016836">
    <property type="term" value="F:hydro-lyase activity"/>
    <property type="evidence" value="ECO:0007669"/>
    <property type="project" value="InterPro"/>
</dbReference>
<keyword evidence="2" id="KW-0028">Amino-acid biosynthesis</keyword>
<evidence type="ECO:0000256" key="5">
    <source>
        <dbReference type="ARBA" id="ARBA00023270"/>
    </source>
</evidence>
<keyword evidence="3" id="KW-0808">Transferase</keyword>
<evidence type="ECO:0000259" key="8">
    <source>
        <dbReference type="SMART" id="SM00934"/>
    </source>
</evidence>
<comment type="caution">
    <text evidence="9">The sequence shown here is derived from an EMBL/GenBank/DDBJ whole genome shotgun (WGS) entry which is preliminary data.</text>
</comment>
<evidence type="ECO:0000256" key="7">
    <source>
        <dbReference type="PIRSR" id="PIRSR038992-1"/>
    </source>
</evidence>
<dbReference type="InterPro" id="IPR050456">
    <property type="entry name" value="DeoC/FbaB_aldolase"/>
</dbReference>
<protein>
    <recommendedName>
        <fullName evidence="6">2-amino-3,7-dideoxy-D-threo-hept-6-ulosonate synthase</fullName>
        <ecNumber evidence="6">2.2.1.10</ecNumber>
    </recommendedName>
</protein>
<proteinExistence type="inferred from homology"/>
<evidence type="ECO:0000256" key="1">
    <source>
        <dbReference type="ARBA" id="ARBA00008116"/>
    </source>
</evidence>
<evidence type="ECO:0000256" key="6">
    <source>
        <dbReference type="NCBIfam" id="TIGR01949"/>
    </source>
</evidence>
<dbReference type="CDD" id="cd00958">
    <property type="entry name" value="DhnA"/>
    <property type="match status" value="1"/>
</dbReference>
<dbReference type="GO" id="GO:0004590">
    <property type="term" value="F:orotidine-5'-phosphate decarboxylase activity"/>
    <property type="evidence" value="ECO:0007669"/>
    <property type="project" value="InterPro"/>
</dbReference>
<evidence type="ECO:0000256" key="2">
    <source>
        <dbReference type="ARBA" id="ARBA00022605"/>
    </source>
</evidence>
<keyword evidence="9" id="KW-0456">Lyase</keyword>
<dbReference type="GO" id="GO:0016740">
    <property type="term" value="F:transferase activity"/>
    <property type="evidence" value="ECO:0007669"/>
    <property type="project" value="UniProtKB-KW"/>
</dbReference>
<dbReference type="GO" id="GO:0004332">
    <property type="term" value="F:fructose-bisphosphate aldolase activity"/>
    <property type="evidence" value="ECO:0007669"/>
    <property type="project" value="InterPro"/>
</dbReference>
<accession>A0A7J2TJ50</accession>
<feature type="domain" description="Orotidine 5'-phosphate decarboxylase" evidence="8">
    <location>
        <begin position="20"/>
        <end position="237"/>
    </location>
</feature>
<dbReference type="SMART" id="SM01133">
    <property type="entry name" value="DeoC"/>
    <property type="match status" value="1"/>
</dbReference>
<dbReference type="InterPro" id="IPR041720">
    <property type="entry name" value="FbaB-like"/>
</dbReference>
<evidence type="ECO:0000313" key="9">
    <source>
        <dbReference type="EMBL" id="HEH35759.1"/>
    </source>
</evidence>
<dbReference type="InterPro" id="IPR001754">
    <property type="entry name" value="OMPdeCOase_dom"/>
</dbReference>
<dbReference type="EMBL" id="DSLA01000097">
    <property type="protein sequence ID" value="HEH35759.1"/>
    <property type="molecule type" value="Genomic_DNA"/>
</dbReference>
<dbReference type="PIRSF" id="PIRSF038992">
    <property type="entry name" value="Aldolase_Ia"/>
    <property type="match status" value="1"/>
</dbReference>
<dbReference type="GO" id="GO:0008652">
    <property type="term" value="P:amino acid biosynthetic process"/>
    <property type="evidence" value="ECO:0007669"/>
    <property type="project" value="UniProtKB-KW"/>
</dbReference>
<dbReference type="NCBIfam" id="NF005556">
    <property type="entry name" value="PRK07226.1"/>
    <property type="match status" value="1"/>
</dbReference>
<dbReference type="GO" id="GO:0006207">
    <property type="term" value="P:'de novo' pyrimidine nucleobase biosynthetic process"/>
    <property type="evidence" value="ECO:0007669"/>
    <property type="project" value="InterPro"/>
</dbReference>
<comment type="similarity">
    <text evidence="1">Belongs to the DeoC/FbaB aldolase family.</text>
</comment>
<evidence type="ECO:0000256" key="4">
    <source>
        <dbReference type="ARBA" id="ARBA00023141"/>
    </source>
</evidence>
<dbReference type="GO" id="GO:0009073">
    <property type="term" value="P:aromatic amino acid family biosynthetic process"/>
    <property type="evidence" value="ECO:0007669"/>
    <property type="project" value="UniProtKB-KW"/>
</dbReference>
<dbReference type="SUPFAM" id="SSF51569">
    <property type="entry name" value="Aldolase"/>
    <property type="match status" value="1"/>
</dbReference>
<dbReference type="PANTHER" id="PTHR47916">
    <property type="entry name" value="FRUCTOSE-BISPHOSPHATE ALDOLASE CLASS 1"/>
    <property type="match status" value="1"/>
</dbReference>
<dbReference type="AlphaFoldDB" id="A0A7J2TJ50"/>
<dbReference type="EC" id="2.2.1.10" evidence="6"/>
<keyword evidence="4" id="KW-0057">Aromatic amino acid biosynthesis</keyword>
<evidence type="ECO:0000256" key="3">
    <source>
        <dbReference type="ARBA" id="ARBA00022679"/>
    </source>
</evidence>
<reference evidence="9" key="1">
    <citation type="journal article" date="2020" name="mSystems">
        <title>Genome- and Community-Level Interaction Insights into Carbon Utilization and Element Cycling Functions of Hydrothermarchaeota in Hydrothermal Sediment.</title>
        <authorList>
            <person name="Zhou Z."/>
            <person name="Liu Y."/>
            <person name="Xu W."/>
            <person name="Pan J."/>
            <person name="Luo Z.H."/>
            <person name="Li M."/>
        </authorList>
    </citation>
    <scope>NUCLEOTIDE SEQUENCE [LARGE SCALE GENOMIC DNA]</scope>
    <source>
        <strain evidence="9">SpSt-26</strain>
    </source>
</reference>
<dbReference type="NCBIfam" id="TIGR01949">
    <property type="entry name" value="ADH_synth"/>
    <property type="match status" value="1"/>
</dbReference>
<dbReference type="Gene3D" id="3.20.20.70">
    <property type="entry name" value="Aldolase class I"/>
    <property type="match status" value="1"/>
</dbReference>
<dbReference type="SMART" id="SM00934">
    <property type="entry name" value="OMPdecase"/>
    <property type="match status" value="1"/>
</dbReference>
<feature type="active site" description="Proton donor" evidence="7">
    <location>
        <position position="144"/>
    </location>
</feature>
<feature type="active site" description="Schiff-base intermediate with dihydroxyacetone-P" evidence="7">
    <location>
        <position position="172"/>
    </location>
</feature>
<dbReference type="Pfam" id="PF01791">
    <property type="entry name" value="DeoC"/>
    <property type="match status" value="1"/>
</dbReference>
<sequence>MFYMIGKKRRLKRILRNGRTLIMPVDHGVTRVESGLENVDELIRTVGDYIDAVVLHKGLVKNSRVLSEIEIGLIIHLSASTYLSRDPNDKRIISDVESALKLGADAVSVHVNIGSETEGRQLEELGRICDQGDEYGVPVLAMIYPRGNVEQNLETVKQAARVGYELGADIVKVPYVEGFSEVVRYCKVPVVIAGGSKGDELELLRKVENALKEGAAGVAVGRNIFNSPSPRDIAKALHDIIHGGMSLEEVIENERNLALGRWR</sequence>
<dbReference type="InterPro" id="IPR010210">
    <property type="entry name" value="ADH_synthase"/>
</dbReference>
<dbReference type="InterPro" id="IPR002915">
    <property type="entry name" value="DeoC/FbaB/LacD_aldolase"/>
</dbReference>
<gene>
    <name evidence="9" type="ORF">ENP88_06395</name>
</gene>
<dbReference type="PANTHER" id="PTHR47916:SF1">
    <property type="entry name" value="3-HYDROXY-5-PHOSPHONOOXYPENTANE-2,4-DIONE THIOLASE"/>
    <property type="match status" value="1"/>
</dbReference>